<evidence type="ECO:0000256" key="3">
    <source>
        <dbReference type="ARBA" id="ARBA00022679"/>
    </source>
</evidence>
<accession>A0AAV1R9S7</accession>
<dbReference type="FunFam" id="3.40.50.2000:FF:000152">
    <property type="entry name" value="Glycosyltransferase"/>
    <property type="match status" value="1"/>
</dbReference>
<gene>
    <name evidence="5" type="ORF">DCAF_LOCUS7956</name>
</gene>
<dbReference type="InterPro" id="IPR002213">
    <property type="entry name" value="UDP_glucos_trans"/>
</dbReference>
<evidence type="ECO:0000256" key="4">
    <source>
        <dbReference type="SAM" id="Coils"/>
    </source>
</evidence>
<dbReference type="SUPFAM" id="SSF53756">
    <property type="entry name" value="UDP-Glycosyltransferase/glycogen phosphorylase"/>
    <property type="match status" value="1"/>
</dbReference>
<comment type="similarity">
    <text evidence="1">Belongs to the UDP-glycosyltransferase family.</text>
</comment>
<keyword evidence="4" id="KW-0175">Coiled coil</keyword>
<protein>
    <submittedName>
        <fullName evidence="5">Uncharacterized protein</fullName>
    </submittedName>
</protein>
<dbReference type="GO" id="GO:0080044">
    <property type="term" value="F:quercetin 7-O-glucosyltransferase activity"/>
    <property type="evidence" value="ECO:0007669"/>
    <property type="project" value="TreeGrafter"/>
</dbReference>
<keyword evidence="3" id="KW-0808">Transferase</keyword>
<dbReference type="FunFam" id="3.40.50.2000:FF:000138">
    <property type="entry name" value="Glycosyltransferase"/>
    <property type="match status" value="1"/>
</dbReference>
<name>A0AAV1R9S7_9ROSI</name>
<sequence>MGTIRTEPTTALHVVAMPYPGRGHINPMMNLCKLMSFTKPDSLFTFVVTEEWHGFIGSETKNPANIRFATIPNCIPSELGRAKDFPGFLKAVATKMEAPFEQLLNRLELPVDVIIADTYLDWVVRVGNRKNIPVASFWPMSATVFSVFHHFELLEQNGHFPVELSERGEERVDYIPGIPPTRLVDFPTVFQGSGRKTLSRALEAVSLVSKAQYLLFTSVYDLEAQVIDALKPKFPFPVYSVGPTIPYFELKDHSSVISSNHNVPAYIEWLNCQPKGSVLYVSMGSFLSVSSSQLDEIAAGIHNSGVRFLWVSRGETTLFEDGCGNMGLVVPWCDQLRVLGHPAVGGFWTHCGWNSTLEAVFAGVPMLTSPIFWDQIPDSKIIVDDWKIGWRVKREVGSENLVTREEIAKLVKSFMDAENSEAKELRKRAKELQETCSAAIAKGGSSYTNLDSFIRDISQGQAK</sequence>
<dbReference type="Pfam" id="PF00201">
    <property type="entry name" value="UDPGT"/>
    <property type="match status" value="1"/>
</dbReference>
<dbReference type="AlphaFoldDB" id="A0AAV1R9S7"/>
<dbReference type="PANTHER" id="PTHR11926">
    <property type="entry name" value="GLUCOSYL/GLUCURONOSYL TRANSFERASES"/>
    <property type="match status" value="1"/>
</dbReference>
<evidence type="ECO:0000313" key="6">
    <source>
        <dbReference type="Proteomes" id="UP001314170"/>
    </source>
</evidence>
<organism evidence="5 6">
    <name type="scientific">Dovyalis caffra</name>
    <dbReference type="NCBI Taxonomy" id="77055"/>
    <lineage>
        <taxon>Eukaryota</taxon>
        <taxon>Viridiplantae</taxon>
        <taxon>Streptophyta</taxon>
        <taxon>Embryophyta</taxon>
        <taxon>Tracheophyta</taxon>
        <taxon>Spermatophyta</taxon>
        <taxon>Magnoliopsida</taxon>
        <taxon>eudicotyledons</taxon>
        <taxon>Gunneridae</taxon>
        <taxon>Pentapetalae</taxon>
        <taxon>rosids</taxon>
        <taxon>fabids</taxon>
        <taxon>Malpighiales</taxon>
        <taxon>Salicaceae</taxon>
        <taxon>Flacourtieae</taxon>
        <taxon>Dovyalis</taxon>
    </lineage>
</organism>
<evidence type="ECO:0000256" key="1">
    <source>
        <dbReference type="ARBA" id="ARBA00009995"/>
    </source>
</evidence>
<evidence type="ECO:0000313" key="5">
    <source>
        <dbReference type="EMBL" id="CAK7330435.1"/>
    </source>
</evidence>
<proteinExistence type="inferred from homology"/>
<reference evidence="5 6" key="1">
    <citation type="submission" date="2024-01" db="EMBL/GenBank/DDBJ databases">
        <authorList>
            <person name="Waweru B."/>
        </authorList>
    </citation>
    <scope>NUCLEOTIDE SEQUENCE [LARGE SCALE GENOMIC DNA]</scope>
</reference>
<keyword evidence="6" id="KW-1185">Reference proteome</keyword>
<dbReference type="EMBL" id="CAWUPB010000913">
    <property type="protein sequence ID" value="CAK7330435.1"/>
    <property type="molecule type" value="Genomic_DNA"/>
</dbReference>
<dbReference type="CDD" id="cd03784">
    <property type="entry name" value="GT1_Gtf-like"/>
    <property type="match status" value="1"/>
</dbReference>
<feature type="coiled-coil region" evidence="4">
    <location>
        <begin position="415"/>
        <end position="442"/>
    </location>
</feature>
<dbReference type="Proteomes" id="UP001314170">
    <property type="component" value="Unassembled WGS sequence"/>
</dbReference>
<evidence type="ECO:0000256" key="2">
    <source>
        <dbReference type="ARBA" id="ARBA00022676"/>
    </source>
</evidence>
<keyword evidence="2" id="KW-0328">Glycosyltransferase</keyword>
<dbReference type="PANTHER" id="PTHR11926:SF774">
    <property type="entry name" value="UDP-GLYCOSYLTRANSFERASE 85A1-RELATED"/>
    <property type="match status" value="1"/>
</dbReference>
<dbReference type="GO" id="GO:0080043">
    <property type="term" value="F:quercetin 3-O-glucosyltransferase activity"/>
    <property type="evidence" value="ECO:0007669"/>
    <property type="project" value="TreeGrafter"/>
</dbReference>
<dbReference type="Gene3D" id="3.40.50.2000">
    <property type="entry name" value="Glycogen Phosphorylase B"/>
    <property type="match status" value="2"/>
</dbReference>
<comment type="caution">
    <text evidence="5">The sequence shown here is derived from an EMBL/GenBank/DDBJ whole genome shotgun (WGS) entry which is preliminary data.</text>
</comment>